<dbReference type="Proteomes" id="UP000094455">
    <property type="component" value="Unassembled WGS sequence"/>
</dbReference>
<evidence type="ECO:0000256" key="1">
    <source>
        <dbReference type="SAM" id="MobiDB-lite"/>
    </source>
</evidence>
<dbReference type="GeneID" id="30181415"/>
<reference evidence="2 3" key="1">
    <citation type="journal article" date="2016" name="Proc. Natl. Acad. Sci. U.S.A.">
        <title>Comparative genomics of biotechnologically important yeasts.</title>
        <authorList>
            <person name="Riley R."/>
            <person name="Haridas S."/>
            <person name="Wolfe K.H."/>
            <person name="Lopes M.R."/>
            <person name="Hittinger C.T."/>
            <person name="Goeker M."/>
            <person name="Salamov A.A."/>
            <person name="Wisecaver J.H."/>
            <person name="Long T.M."/>
            <person name="Calvey C.H."/>
            <person name="Aerts A.L."/>
            <person name="Barry K.W."/>
            <person name="Choi C."/>
            <person name="Clum A."/>
            <person name="Coughlan A.Y."/>
            <person name="Deshpande S."/>
            <person name="Douglass A.P."/>
            <person name="Hanson S.J."/>
            <person name="Klenk H.-P."/>
            <person name="LaButti K.M."/>
            <person name="Lapidus A."/>
            <person name="Lindquist E.A."/>
            <person name="Lipzen A.M."/>
            <person name="Meier-Kolthoff J.P."/>
            <person name="Ohm R.A."/>
            <person name="Otillar R.P."/>
            <person name="Pangilinan J.L."/>
            <person name="Peng Y."/>
            <person name="Rokas A."/>
            <person name="Rosa C.A."/>
            <person name="Scheuner C."/>
            <person name="Sibirny A.A."/>
            <person name="Slot J.C."/>
            <person name="Stielow J.B."/>
            <person name="Sun H."/>
            <person name="Kurtzman C.P."/>
            <person name="Blackwell M."/>
            <person name="Grigoriev I.V."/>
            <person name="Jeffries T.W."/>
        </authorList>
    </citation>
    <scope>NUCLEOTIDE SEQUENCE [LARGE SCALE GENOMIC DNA]</scope>
    <source>
        <strain evidence="2 3">NRRL Y-2026</strain>
    </source>
</reference>
<feature type="region of interest" description="Disordered" evidence="1">
    <location>
        <begin position="84"/>
        <end position="103"/>
    </location>
</feature>
<sequence length="163" mass="18511">MPAEQTLNLDKYPTDTKLLLCQLVYDAKEGNTWEDILDRFINHPIITRLHGTSIMEFANIKADDLSTLVIGIINDTVSKVKAADTSGTTVKQPRGRRSQRNSHDEKLIEESVVGLEFFQLCDHQGRELLILCCGKLHKLCVAEIKRKLSNNRKEFSQLMSQLT</sequence>
<organism evidence="2 3">
    <name type="scientific">Pichia membranifaciens NRRL Y-2026</name>
    <dbReference type="NCBI Taxonomy" id="763406"/>
    <lineage>
        <taxon>Eukaryota</taxon>
        <taxon>Fungi</taxon>
        <taxon>Dikarya</taxon>
        <taxon>Ascomycota</taxon>
        <taxon>Saccharomycotina</taxon>
        <taxon>Pichiomycetes</taxon>
        <taxon>Pichiales</taxon>
        <taxon>Pichiaceae</taxon>
        <taxon>Pichia</taxon>
    </lineage>
</organism>
<protein>
    <submittedName>
        <fullName evidence="2">Uncharacterized protein</fullName>
    </submittedName>
</protein>
<name>A0A1E3NEI4_9ASCO</name>
<evidence type="ECO:0000313" key="2">
    <source>
        <dbReference type="EMBL" id="ODQ44557.1"/>
    </source>
</evidence>
<accession>A0A1E3NEI4</accession>
<proteinExistence type="predicted"/>
<dbReference type="AlphaFoldDB" id="A0A1E3NEI4"/>
<gene>
    <name evidence="2" type="ORF">PICMEDRAFT_74289</name>
</gene>
<dbReference type="EMBL" id="KV454006">
    <property type="protein sequence ID" value="ODQ44557.1"/>
    <property type="molecule type" value="Genomic_DNA"/>
</dbReference>
<keyword evidence="3" id="KW-1185">Reference proteome</keyword>
<dbReference type="RefSeq" id="XP_019015670.1">
    <property type="nucleotide sequence ID" value="XM_019164728.1"/>
</dbReference>
<evidence type="ECO:0000313" key="3">
    <source>
        <dbReference type="Proteomes" id="UP000094455"/>
    </source>
</evidence>